<evidence type="ECO:0000313" key="1">
    <source>
        <dbReference type="EMBL" id="BBD09293.1"/>
    </source>
</evidence>
<reference evidence="1 2" key="1">
    <citation type="journal article" date="2018" name="Sci. Adv.">
        <title>Multi-heme cytochromes provide a pathway for survival in energy-limited environments.</title>
        <authorList>
            <person name="Deng X."/>
            <person name="Dohmae N."/>
            <person name="Nealson K.H."/>
            <person name="Hashimoto K."/>
            <person name="Okamoto A."/>
        </authorList>
    </citation>
    <scope>NUCLEOTIDE SEQUENCE [LARGE SCALE GENOMIC DNA]</scope>
    <source>
        <strain evidence="1 2">IS5</strain>
    </source>
</reference>
<keyword evidence="2" id="KW-1185">Reference proteome</keyword>
<sequence length="84" mass="9639">MITELKQVLHTLGECAEKDHGLFLQNFYTLSRTLGAFETKPNSLWEKEKRQAVLEGLLRTEHLDGDVAELGVFQGGGRLYWQIY</sequence>
<dbReference type="Proteomes" id="UP000269883">
    <property type="component" value="Chromosome"/>
</dbReference>
<gene>
    <name evidence="1" type="ORF">DFE_2567</name>
</gene>
<dbReference type="AlphaFoldDB" id="A0A2Z6B1F6"/>
<accession>A0A2Z6B1F6</accession>
<name>A0A2Z6B1F6_9BACT</name>
<proteinExistence type="predicted"/>
<organism evidence="1 2">
    <name type="scientific">Desulfovibrio ferrophilus</name>
    <dbReference type="NCBI Taxonomy" id="241368"/>
    <lineage>
        <taxon>Bacteria</taxon>
        <taxon>Pseudomonadati</taxon>
        <taxon>Thermodesulfobacteriota</taxon>
        <taxon>Desulfovibrionia</taxon>
        <taxon>Desulfovibrionales</taxon>
        <taxon>Desulfovibrionaceae</taxon>
        <taxon>Desulfovibrio</taxon>
    </lineage>
</organism>
<dbReference type="KEGG" id="dfl:DFE_2567"/>
<evidence type="ECO:0000313" key="2">
    <source>
        <dbReference type="Proteomes" id="UP000269883"/>
    </source>
</evidence>
<dbReference type="EMBL" id="AP017378">
    <property type="protein sequence ID" value="BBD09293.1"/>
    <property type="molecule type" value="Genomic_DNA"/>
</dbReference>
<dbReference type="RefSeq" id="WP_126380137.1">
    <property type="nucleotide sequence ID" value="NZ_AP017378.1"/>
</dbReference>
<protein>
    <submittedName>
        <fullName evidence="1">Uncharacterized protein</fullName>
    </submittedName>
</protein>